<protein>
    <submittedName>
        <fullName evidence="1">Uncharacterized protein</fullName>
    </submittedName>
</protein>
<accession>A0AAE1CUX4</accession>
<organism evidence="1 2">
    <name type="scientific">Elysia crispata</name>
    <name type="common">lettuce slug</name>
    <dbReference type="NCBI Taxonomy" id="231223"/>
    <lineage>
        <taxon>Eukaryota</taxon>
        <taxon>Metazoa</taxon>
        <taxon>Spiralia</taxon>
        <taxon>Lophotrochozoa</taxon>
        <taxon>Mollusca</taxon>
        <taxon>Gastropoda</taxon>
        <taxon>Heterobranchia</taxon>
        <taxon>Euthyneura</taxon>
        <taxon>Panpulmonata</taxon>
        <taxon>Sacoglossa</taxon>
        <taxon>Placobranchoidea</taxon>
        <taxon>Plakobranchidae</taxon>
        <taxon>Elysia</taxon>
    </lineage>
</organism>
<evidence type="ECO:0000313" key="2">
    <source>
        <dbReference type="Proteomes" id="UP001283361"/>
    </source>
</evidence>
<sequence length="241" mass="26651">MWRQRGSPPKPSSPLPPSWTPFPEQLQPKCLSRSSYSLLDLLEFHPFISIFTSLALSAGDSDFHPNSKLLFPCLGNRTRAVKGEWIFPLHAALFAQCQDGVAAQSTSVFAPPMVEHSHGGLCHERGVSGREANLVMLSGTLGQERGLATGPSCFHTGFLWRQENWQLVQVAFTLACVETRGFDSRSSLVSVPLGWNQIGEFFKLLRLEYASTLNFLPASIRGEKSCRNYSTVEVFYSAGIV</sequence>
<dbReference type="Proteomes" id="UP001283361">
    <property type="component" value="Unassembled WGS sequence"/>
</dbReference>
<dbReference type="AlphaFoldDB" id="A0AAE1CUX4"/>
<reference evidence="1" key="1">
    <citation type="journal article" date="2023" name="G3 (Bethesda)">
        <title>A reference genome for the long-term kleptoplast-retaining sea slug Elysia crispata morphotype clarki.</title>
        <authorList>
            <person name="Eastman K.E."/>
            <person name="Pendleton A.L."/>
            <person name="Shaikh M.A."/>
            <person name="Suttiyut T."/>
            <person name="Ogas R."/>
            <person name="Tomko P."/>
            <person name="Gavelis G."/>
            <person name="Widhalm J.R."/>
            <person name="Wisecaver J.H."/>
        </authorList>
    </citation>
    <scope>NUCLEOTIDE SEQUENCE</scope>
    <source>
        <strain evidence="1">ECLA1</strain>
    </source>
</reference>
<proteinExistence type="predicted"/>
<gene>
    <name evidence="1" type="ORF">RRG08_063230</name>
</gene>
<dbReference type="EMBL" id="JAWDGP010006613">
    <property type="protein sequence ID" value="KAK3737824.1"/>
    <property type="molecule type" value="Genomic_DNA"/>
</dbReference>
<keyword evidence="2" id="KW-1185">Reference proteome</keyword>
<comment type="caution">
    <text evidence="1">The sequence shown here is derived from an EMBL/GenBank/DDBJ whole genome shotgun (WGS) entry which is preliminary data.</text>
</comment>
<name>A0AAE1CUX4_9GAST</name>
<evidence type="ECO:0000313" key="1">
    <source>
        <dbReference type="EMBL" id="KAK3737824.1"/>
    </source>
</evidence>